<keyword evidence="3" id="KW-1185">Reference proteome</keyword>
<feature type="chain" id="PRO_5046506053" evidence="1">
    <location>
        <begin position="26"/>
        <end position="124"/>
    </location>
</feature>
<dbReference type="Proteomes" id="UP001202961">
    <property type="component" value="Unassembled WGS sequence"/>
</dbReference>
<organism evidence="2 3">
    <name type="scientific">Aporhodopirellula aestuarii</name>
    <dbReference type="NCBI Taxonomy" id="2950107"/>
    <lineage>
        <taxon>Bacteria</taxon>
        <taxon>Pseudomonadati</taxon>
        <taxon>Planctomycetota</taxon>
        <taxon>Planctomycetia</taxon>
        <taxon>Pirellulales</taxon>
        <taxon>Pirellulaceae</taxon>
        <taxon>Aporhodopirellula</taxon>
    </lineage>
</organism>
<evidence type="ECO:0000313" key="2">
    <source>
        <dbReference type="EMBL" id="MCM2373418.1"/>
    </source>
</evidence>
<accession>A0ABT0UAK6</accession>
<dbReference type="EMBL" id="JAMQBK010000060">
    <property type="protein sequence ID" value="MCM2373418.1"/>
    <property type="molecule type" value="Genomic_DNA"/>
</dbReference>
<proteinExistence type="predicted"/>
<feature type="signal peptide" evidence="1">
    <location>
        <begin position="1"/>
        <end position="25"/>
    </location>
</feature>
<evidence type="ECO:0000256" key="1">
    <source>
        <dbReference type="SAM" id="SignalP"/>
    </source>
</evidence>
<evidence type="ECO:0000313" key="3">
    <source>
        <dbReference type="Proteomes" id="UP001202961"/>
    </source>
</evidence>
<protein>
    <submittedName>
        <fullName evidence="2">Uncharacterized protein</fullName>
    </submittedName>
</protein>
<sequence length="124" mass="14396">MFSAKRILPVFLLLAAFCAAPRAQAQTSIPLYTTKYCVQVEWYFWRSGGTYWATEYETSNLSEAELVFDLFEAALENGTLCEILGCNITTWIPVDVRLKTKYEWNFYPVTTPYVNATKLYYQKQ</sequence>
<gene>
    <name evidence="2" type="ORF">NB063_22625</name>
</gene>
<comment type="caution">
    <text evidence="2">The sequence shown here is derived from an EMBL/GenBank/DDBJ whole genome shotgun (WGS) entry which is preliminary data.</text>
</comment>
<dbReference type="RefSeq" id="WP_250931162.1">
    <property type="nucleotide sequence ID" value="NZ_JAMQBK010000060.1"/>
</dbReference>
<keyword evidence="1" id="KW-0732">Signal</keyword>
<name>A0ABT0UAK6_9BACT</name>
<reference evidence="2 3" key="1">
    <citation type="journal article" date="2022" name="Syst. Appl. Microbiol.">
        <title>Rhodopirellula aestuarii sp. nov., a novel member of the genus Rhodopirellula isolated from brackish sediments collected in the Tagus River estuary, Portugal.</title>
        <authorList>
            <person name="Vitorino I.R."/>
            <person name="Klimek D."/>
            <person name="Calusinska M."/>
            <person name="Lobo-da-Cunha A."/>
            <person name="Vasconcelos V."/>
            <person name="Lage O.M."/>
        </authorList>
    </citation>
    <scope>NUCLEOTIDE SEQUENCE [LARGE SCALE GENOMIC DNA]</scope>
    <source>
        <strain evidence="2 3">ICT_H3.1</strain>
    </source>
</reference>